<dbReference type="CDD" id="cd06170">
    <property type="entry name" value="LuxR_C_like"/>
    <property type="match status" value="1"/>
</dbReference>
<name>A0AB34BZG3_9PSED</name>
<organism evidence="8 9">
    <name type="scientific">Pseudomonas chlororaphis</name>
    <dbReference type="NCBI Taxonomy" id="587753"/>
    <lineage>
        <taxon>Bacteria</taxon>
        <taxon>Pseudomonadati</taxon>
        <taxon>Pseudomonadota</taxon>
        <taxon>Gammaproteobacteria</taxon>
        <taxon>Pseudomonadales</taxon>
        <taxon>Pseudomonadaceae</taxon>
        <taxon>Pseudomonas</taxon>
    </lineage>
</organism>
<feature type="modified residue" description="4-aspartylphosphate" evidence="5">
    <location>
        <position position="53"/>
    </location>
</feature>
<feature type="domain" description="Response regulatory" evidence="7">
    <location>
        <begin position="3"/>
        <end position="118"/>
    </location>
</feature>
<dbReference type="PRINTS" id="PR00038">
    <property type="entry name" value="HTHLUXR"/>
</dbReference>
<dbReference type="Gene3D" id="3.40.50.2300">
    <property type="match status" value="1"/>
</dbReference>
<evidence type="ECO:0000256" key="4">
    <source>
        <dbReference type="ARBA" id="ARBA00023163"/>
    </source>
</evidence>
<dbReference type="GO" id="GO:0003677">
    <property type="term" value="F:DNA binding"/>
    <property type="evidence" value="ECO:0007669"/>
    <property type="project" value="UniProtKB-KW"/>
</dbReference>
<dbReference type="Proteomes" id="UP000323924">
    <property type="component" value="Unassembled WGS sequence"/>
</dbReference>
<dbReference type="EMBL" id="VWPC01000021">
    <property type="protein sequence ID" value="KAA5839260.1"/>
    <property type="molecule type" value="Genomic_DNA"/>
</dbReference>
<comment type="caution">
    <text evidence="8">The sequence shown here is derived from an EMBL/GenBank/DDBJ whole genome shotgun (WGS) entry which is preliminary data.</text>
</comment>
<evidence type="ECO:0000256" key="1">
    <source>
        <dbReference type="ARBA" id="ARBA00022553"/>
    </source>
</evidence>
<dbReference type="Pfam" id="PF00072">
    <property type="entry name" value="Response_reg"/>
    <property type="match status" value="1"/>
</dbReference>
<protein>
    <submittedName>
        <fullName evidence="8">Response regulator transcription factor</fullName>
    </submittedName>
</protein>
<dbReference type="PROSITE" id="PS50110">
    <property type="entry name" value="RESPONSE_REGULATORY"/>
    <property type="match status" value="1"/>
</dbReference>
<sequence>MLKAVIVDDHPFIRSTVRMILKQEQYEVVAETDNGASAVQLTREHQPNLVLLDISMPGVDGLDALNRISALKLPVKVLVLTSLSPVFFSMRCLRAGAAGYVSKADDLDELVKAINAIKSGYTFFPDLTLNSVRRGDVEASEQALIESLSDRELSILQQLAKGLSNKQIGDDLLLSNKTISTYKARLIEKLNVSSLVHLAELAKRNNLI</sequence>
<evidence type="ECO:0000256" key="5">
    <source>
        <dbReference type="PROSITE-ProRule" id="PRU00169"/>
    </source>
</evidence>
<dbReference type="PANTHER" id="PTHR43214:SF41">
    <property type="entry name" value="NITRATE_NITRITE RESPONSE REGULATOR PROTEIN NARP"/>
    <property type="match status" value="1"/>
</dbReference>
<dbReference type="SMART" id="SM00448">
    <property type="entry name" value="REC"/>
    <property type="match status" value="1"/>
</dbReference>
<dbReference type="PANTHER" id="PTHR43214">
    <property type="entry name" value="TWO-COMPONENT RESPONSE REGULATOR"/>
    <property type="match status" value="1"/>
</dbReference>
<keyword evidence="2" id="KW-0805">Transcription regulation</keyword>
<keyword evidence="1 5" id="KW-0597">Phosphoprotein</keyword>
<evidence type="ECO:0000313" key="9">
    <source>
        <dbReference type="Proteomes" id="UP000323924"/>
    </source>
</evidence>
<gene>
    <name evidence="8" type="ORF">F2A38_20560</name>
</gene>
<keyword evidence="4" id="KW-0804">Transcription</keyword>
<dbReference type="RefSeq" id="WP_150052428.1">
    <property type="nucleotide sequence ID" value="NZ_VWPC01000021.1"/>
</dbReference>
<dbReference type="InterPro" id="IPR058245">
    <property type="entry name" value="NreC/VraR/RcsB-like_REC"/>
</dbReference>
<dbReference type="CDD" id="cd17535">
    <property type="entry name" value="REC_NarL-like"/>
    <property type="match status" value="1"/>
</dbReference>
<accession>A0AB34BZG3</accession>
<dbReference type="InterPro" id="IPR011006">
    <property type="entry name" value="CheY-like_superfamily"/>
</dbReference>
<dbReference type="SMART" id="SM00421">
    <property type="entry name" value="HTH_LUXR"/>
    <property type="match status" value="1"/>
</dbReference>
<proteinExistence type="predicted"/>
<dbReference type="SUPFAM" id="SSF52172">
    <property type="entry name" value="CheY-like"/>
    <property type="match status" value="1"/>
</dbReference>
<reference evidence="8 9" key="1">
    <citation type="submission" date="2019-09" db="EMBL/GenBank/DDBJ databases">
        <authorList>
            <person name="Vacheron J."/>
            <person name="Dubost A."/>
            <person name="Prigent-Combaret C."/>
            <person name="Muller D."/>
        </authorList>
    </citation>
    <scope>NUCLEOTIDE SEQUENCE [LARGE SCALE GENOMIC DNA]</scope>
    <source>
        <strain evidence="8 9">JV497</strain>
    </source>
</reference>
<dbReference type="GO" id="GO:0000160">
    <property type="term" value="P:phosphorelay signal transduction system"/>
    <property type="evidence" value="ECO:0007669"/>
    <property type="project" value="InterPro"/>
</dbReference>
<evidence type="ECO:0000259" key="7">
    <source>
        <dbReference type="PROSITE" id="PS50110"/>
    </source>
</evidence>
<feature type="domain" description="HTH luxR-type" evidence="6">
    <location>
        <begin position="141"/>
        <end position="206"/>
    </location>
</feature>
<dbReference type="Pfam" id="PF00196">
    <property type="entry name" value="GerE"/>
    <property type="match status" value="1"/>
</dbReference>
<dbReference type="InterPro" id="IPR039420">
    <property type="entry name" value="WalR-like"/>
</dbReference>
<dbReference type="InterPro" id="IPR001789">
    <property type="entry name" value="Sig_transdc_resp-reg_receiver"/>
</dbReference>
<dbReference type="InterPro" id="IPR000792">
    <property type="entry name" value="Tscrpt_reg_LuxR_C"/>
</dbReference>
<dbReference type="GO" id="GO:0006355">
    <property type="term" value="P:regulation of DNA-templated transcription"/>
    <property type="evidence" value="ECO:0007669"/>
    <property type="project" value="InterPro"/>
</dbReference>
<keyword evidence="3" id="KW-0238">DNA-binding</keyword>
<dbReference type="AlphaFoldDB" id="A0AB34BZG3"/>
<evidence type="ECO:0000256" key="3">
    <source>
        <dbReference type="ARBA" id="ARBA00023125"/>
    </source>
</evidence>
<dbReference type="PROSITE" id="PS00622">
    <property type="entry name" value="HTH_LUXR_1"/>
    <property type="match status" value="1"/>
</dbReference>
<evidence type="ECO:0000259" key="6">
    <source>
        <dbReference type="PROSITE" id="PS50043"/>
    </source>
</evidence>
<evidence type="ECO:0000256" key="2">
    <source>
        <dbReference type="ARBA" id="ARBA00023015"/>
    </source>
</evidence>
<dbReference type="PROSITE" id="PS50043">
    <property type="entry name" value="HTH_LUXR_2"/>
    <property type="match status" value="1"/>
</dbReference>
<evidence type="ECO:0000313" key="8">
    <source>
        <dbReference type="EMBL" id="KAA5839260.1"/>
    </source>
</evidence>